<evidence type="ECO:0000313" key="4">
    <source>
        <dbReference type="Proteomes" id="UP000198211"/>
    </source>
</evidence>
<evidence type="ECO:0000256" key="1">
    <source>
        <dbReference type="ARBA" id="ARBA00023125"/>
    </source>
</evidence>
<name>A0A225VBW5_9STRA</name>
<dbReference type="GO" id="GO:0003677">
    <property type="term" value="F:DNA binding"/>
    <property type="evidence" value="ECO:0007669"/>
    <property type="project" value="UniProtKB-KW"/>
</dbReference>
<comment type="caution">
    <text evidence="3">The sequence shown here is derived from an EMBL/GenBank/DDBJ whole genome shotgun (WGS) entry which is preliminary data.</text>
</comment>
<feature type="region of interest" description="Disordered" evidence="2">
    <location>
        <begin position="69"/>
        <end position="90"/>
    </location>
</feature>
<evidence type="ECO:0008006" key="5">
    <source>
        <dbReference type="Google" id="ProtNLM"/>
    </source>
</evidence>
<sequence length="718" mass="81277">MESLMRLSEHCRTETEQNLCNVAASWDFSKASMLVSDDVIDSAKVDFLTRLAVTSRMALPELVRLVRGQTVSDPRPNKDPYEPPRPPQPDLVERWQRWNENVVTHGVVPEWMQGRPARQHRRPRNHGSLADHLLEVRLHIRKGQDDGRYIVVNSALLGRLPEVFLSPEVVVDKDGGIDVRAIDDYSFPEGGSVNDFTDRKNLPEIHYNPPSDIAKRIWSLREEHPQATILIMLGDARACHAHMFAFVIDGLLVIDLACGFGWCRSPAWYFVPGALINGLYEQGFPGVNLDPPLVGSFWCDDHTCAEVDEGFRCFTANLALRRAMATVLGPSAITWSHSGRALGLLWDTKLGEVTIPLEKFHKARVRVDAVIARGVVHKTDLLQLLGSLHHALTCWPPARSFFQRVQLVATSLRRHGSCRLPGPVVEDLKGLRTILTEHDRFNSIPVAPFANAATPSVHVHMDASNDGLCVLEPSLCQYIRVQFTDGTSHDLATNSINIRELQSAVLAALHWGPIWSRIHTHRPLHVCCWIDNTSAVSWTQRRSSRQPRAQLYNRLLSLAGFQYGLVCTAKHVPEKMNVMADAGSRAWATTHPLFDIWTNLSFGSRSSSLRQSLEALGGMLRSHALADSTTPKYHGHWSQWRQFCKLMAWPEYLDDDRRVVNTKLGLFDIYCWRYGWNSDHRGNKYSTILLKLASIRWYHRRFVGIEIVPSPSFEILMR</sequence>
<keyword evidence="4" id="KW-1185">Reference proteome</keyword>
<organism evidence="3 4">
    <name type="scientific">Phytophthora megakarya</name>
    <dbReference type="NCBI Taxonomy" id="4795"/>
    <lineage>
        <taxon>Eukaryota</taxon>
        <taxon>Sar</taxon>
        <taxon>Stramenopiles</taxon>
        <taxon>Oomycota</taxon>
        <taxon>Peronosporomycetes</taxon>
        <taxon>Peronosporales</taxon>
        <taxon>Peronosporaceae</taxon>
        <taxon>Phytophthora</taxon>
    </lineage>
</organism>
<dbReference type="Gene3D" id="1.10.150.130">
    <property type="match status" value="1"/>
</dbReference>
<dbReference type="PANTHER" id="PTHR33050">
    <property type="entry name" value="REVERSE TRANSCRIPTASE DOMAIN-CONTAINING PROTEIN"/>
    <property type="match status" value="1"/>
</dbReference>
<proteinExistence type="predicted"/>
<protein>
    <recommendedName>
        <fullName evidence="5">Cleavage induced protein</fullName>
    </recommendedName>
</protein>
<dbReference type="Proteomes" id="UP000198211">
    <property type="component" value="Unassembled WGS sequence"/>
</dbReference>
<dbReference type="InterPro" id="IPR052055">
    <property type="entry name" value="Hepadnavirus_pol/RT"/>
</dbReference>
<keyword evidence="1" id="KW-0238">DNA-binding</keyword>
<reference evidence="4" key="1">
    <citation type="submission" date="2017-03" db="EMBL/GenBank/DDBJ databases">
        <title>Phytopthora megakarya and P. palmivora, two closely related causual agents of cacao black pod achieved similar genome size and gene model numbers by different mechanisms.</title>
        <authorList>
            <person name="Ali S."/>
            <person name="Shao J."/>
            <person name="Larry D.J."/>
            <person name="Kronmiller B."/>
            <person name="Shen D."/>
            <person name="Strem M.D."/>
            <person name="Melnick R.L."/>
            <person name="Guiltinan M.J."/>
            <person name="Tyler B.M."/>
            <person name="Meinhardt L.W."/>
            <person name="Bailey B.A."/>
        </authorList>
    </citation>
    <scope>NUCLEOTIDE SEQUENCE [LARGE SCALE GENOMIC DNA]</scope>
    <source>
        <strain evidence="4">zdho120</strain>
    </source>
</reference>
<dbReference type="PANTHER" id="PTHR33050:SF7">
    <property type="entry name" value="RIBONUCLEASE H"/>
    <property type="match status" value="1"/>
</dbReference>
<dbReference type="AlphaFoldDB" id="A0A225VBW5"/>
<dbReference type="OrthoDB" id="122897at2759"/>
<evidence type="ECO:0000313" key="3">
    <source>
        <dbReference type="EMBL" id="OWZ01970.1"/>
    </source>
</evidence>
<dbReference type="STRING" id="4795.A0A225VBW5"/>
<accession>A0A225VBW5</accession>
<dbReference type="InterPro" id="IPR010998">
    <property type="entry name" value="Integrase_recombinase_N"/>
</dbReference>
<gene>
    <name evidence="3" type="ORF">PHMEG_00026551</name>
</gene>
<evidence type="ECO:0000256" key="2">
    <source>
        <dbReference type="SAM" id="MobiDB-lite"/>
    </source>
</evidence>
<dbReference type="EMBL" id="NBNE01006490">
    <property type="protein sequence ID" value="OWZ01970.1"/>
    <property type="molecule type" value="Genomic_DNA"/>
</dbReference>